<protein>
    <submittedName>
        <fullName evidence="2">Uncharacterized protein</fullName>
    </submittedName>
</protein>
<feature type="region of interest" description="Disordered" evidence="1">
    <location>
        <begin position="231"/>
        <end position="279"/>
    </location>
</feature>
<feature type="region of interest" description="Disordered" evidence="1">
    <location>
        <begin position="371"/>
        <end position="391"/>
    </location>
</feature>
<feature type="region of interest" description="Disordered" evidence="1">
    <location>
        <begin position="1"/>
        <end position="46"/>
    </location>
</feature>
<keyword evidence="3" id="KW-1185">Reference proteome</keyword>
<feature type="compositionally biased region" description="Polar residues" evidence="1">
    <location>
        <begin position="240"/>
        <end position="250"/>
    </location>
</feature>
<reference evidence="2 3" key="1">
    <citation type="submission" date="2023-01" db="EMBL/GenBank/DDBJ databases">
        <title>Analysis of 21 Apiospora genomes using comparative genomics revels a genus with tremendous synthesis potential of carbohydrate active enzymes and secondary metabolites.</title>
        <authorList>
            <person name="Sorensen T."/>
        </authorList>
    </citation>
    <scope>NUCLEOTIDE SEQUENCE [LARGE SCALE GENOMIC DNA]</scope>
    <source>
        <strain evidence="2 3">CBS 24483</strain>
    </source>
</reference>
<name>A0ABR1QG77_9PEZI</name>
<dbReference type="Proteomes" id="UP001391051">
    <property type="component" value="Unassembled WGS sequence"/>
</dbReference>
<evidence type="ECO:0000313" key="3">
    <source>
        <dbReference type="Proteomes" id="UP001391051"/>
    </source>
</evidence>
<dbReference type="GeneID" id="92074253"/>
<dbReference type="EMBL" id="JAQQWE010000004">
    <property type="protein sequence ID" value="KAK7955747.1"/>
    <property type="molecule type" value="Genomic_DNA"/>
</dbReference>
<organism evidence="2 3">
    <name type="scientific">Apiospora aurea</name>
    <dbReference type="NCBI Taxonomy" id="335848"/>
    <lineage>
        <taxon>Eukaryota</taxon>
        <taxon>Fungi</taxon>
        <taxon>Dikarya</taxon>
        <taxon>Ascomycota</taxon>
        <taxon>Pezizomycotina</taxon>
        <taxon>Sordariomycetes</taxon>
        <taxon>Xylariomycetidae</taxon>
        <taxon>Amphisphaeriales</taxon>
        <taxon>Apiosporaceae</taxon>
        <taxon>Apiospora</taxon>
    </lineage>
</organism>
<feature type="compositionally biased region" description="Polar residues" evidence="1">
    <location>
        <begin position="1"/>
        <end position="37"/>
    </location>
</feature>
<accession>A0ABR1QG77</accession>
<feature type="compositionally biased region" description="Acidic residues" evidence="1">
    <location>
        <begin position="109"/>
        <end position="127"/>
    </location>
</feature>
<evidence type="ECO:0000313" key="2">
    <source>
        <dbReference type="EMBL" id="KAK7955747.1"/>
    </source>
</evidence>
<evidence type="ECO:0000256" key="1">
    <source>
        <dbReference type="SAM" id="MobiDB-lite"/>
    </source>
</evidence>
<gene>
    <name evidence="2" type="ORF">PG986_004969</name>
</gene>
<sequence length="447" mass="50170">MGIFSRSTIFSPSGNRPNVTEPNHQPSTFRAPSTAPSESDELLADATDDVAVREYVLQDVEEEARILYDISNPLSSLPHLVMFPQSTNREYEEHRVGPEPAAGSKDDMALDEESGSEIPSDGDDEEEGNMISEVKRMRRELQEVIDRSRRTLASVGADAGPALAPVPANKNRGEALVRMQNWQYMTPWDQANAVAWRGLYDVNKYPAYLNLVVQGGARNVLMLCNQPRPLGRDSAGPMETGSTLAENNNEMGVEDESKGKEGGGGGGGGSMSENSEDTLHPNQVDWLNLSDEYRAQLVLWGRWADAVDLNVPAYLRHLRLPDEATHQHYFDDITRNGSATQEELLEKLKQSQERRSAANRDAARIHCKKMRKAAFRQPPRRRGRSDPYHLRKSPLHRHRHRLWRACTPRSVWLRRVGTKWMVAADQEAATRISRRLPTDSTTLCLDG</sequence>
<comment type="caution">
    <text evidence="2">The sequence shown here is derived from an EMBL/GenBank/DDBJ whole genome shotgun (WGS) entry which is preliminary data.</text>
</comment>
<feature type="compositionally biased region" description="Basic residues" evidence="1">
    <location>
        <begin position="371"/>
        <end position="383"/>
    </location>
</feature>
<proteinExistence type="predicted"/>
<dbReference type="RefSeq" id="XP_066701053.1">
    <property type="nucleotide sequence ID" value="XM_066841191.1"/>
</dbReference>
<feature type="region of interest" description="Disordered" evidence="1">
    <location>
        <begin position="89"/>
        <end position="127"/>
    </location>
</feature>